<dbReference type="Proteomes" id="UP000186817">
    <property type="component" value="Unassembled WGS sequence"/>
</dbReference>
<reference evidence="1 2" key="1">
    <citation type="submission" date="2016-02" db="EMBL/GenBank/DDBJ databases">
        <title>Genome analysis of coral dinoflagellate symbionts highlights evolutionary adaptations to a symbiotic lifestyle.</title>
        <authorList>
            <person name="Aranda M."/>
            <person name="Li Y."/>
            <person name="Liew Y.J."/>
            <person name="Baumgarten S."/>
            <person name="Simakov O."/>
            <person name="Wilson M."/>
            <person name="Piel J."/>
            <person name="Ashoor H."/>
            <person name="Bougouffa S."/>
            <person name="Bajic V.B."/>
            <person name="Ryu T."/>
            <person name="Ravasi T."/>
            <person name="Bayer T."/>
            <person name="Micklem G."/>
            <person name="Kim H."/>
            <person name="Bhak J."/>
            <person name="Lajeunesse T.C."/>
            <person name="Voolstra C.R."/>
        </authorList>
    </citation>
    <scope>NUCLEOTIDE SEQUENCE [LARGE SCALE GENOMIC DNA]</scope>
    <source>
        <strain evidence="1 2">CCMP2467</strain>
    </source>
</reference>
<dbReference type="AlphaFoldDB" id="A0A1Q9A5V7"/>
<evidence type="ECO:0000313" key="2">
    <source>
        <dbReference type="Proteomes" id="UP000186817"/>
    </source>
</evidence>
<gene>
    <name evidence="1" type="ORF">AK812_SmicGene48663</name>
</gene>
<organism evidence="1 2">
    <name type="scientific">Symbiodinium microadriaticum</name>
    <name type="common">Dinoflagellate</name>
    <name type="synonym">Zooxanthella microadriatica</name>
    <dbReference type="NCBI Taxonomy" id="2951"/>
    <lineage>
        <taxon>Eukaryota</taxon>
        <taxon>Sar</taxon>
        <taxon>Alveolata</taxon>
        <taxon>Dinophyceae</taxon>
        <taxon>Suessiales</taxon>
        <taxon>Symbiodiniaceae</taxon>
        <taxon>Symbiodinium</taxon>
    </lineage>
</organism>
<sequence length="61" mass="6860">MGIGGWLSTAQQFILYSEIFTAEQVCTEWPQLIFPRLAATCVQFDVEHLAGEKNTWADAEP</sequence>
<keyword evidence="2" id="KW-1185">Reference proteome</keyword>
<protein>
    <submittedName>
        <fullName evidence="1">Uncharacterized protein</fullName>
    </submittedName>
</protein>
<evidence type="ECO:0000313" key="1">
    <source>
        <dbReference type="EMBL" id="OLP49958.1"/>
    </source>
</evidence>
<comment type="caution">
    <text evidence="1">The sequence shown here is derived from an EMBL/GenBank/DDBJ whole genome shotgun (WGS) entry which is preliminary data.</text>
</comment>
<accession>A0A1Q9A5V7</accession>
<dbReference type="EMBL" id="LSRX01008540">
    <property type="protein sequence ID" value="OLP49958.1"/>
    <property type="molecule type" value="Genomic_DNA"/>
</dbReference>
<proteinExistence type="predicted"/>
<feature type="non-terminal residue" evidence="1">
    <location>
        <position position="61"/>
    </location>
</feature>
<name>A0A1Q9A5V7_SYMMI</name>